<dbReference type="PANTHER" id="PTHR48081">
    <property type="entry name" value="AB HYDROLASE SUPERFAMILY PROTEIN C4A8.06C"/>
    <property type="match status" value="1"/>
</dbReference>
<feature type="domain" description="BD-FAE-like" evidence="3">
    <location>
        <begin position="151"/>
        <end position="353"/>
    </location>
</feature>
<gene>
    <name evidence="4" type="ORF">G443_004084</name>
</gene>
<feature type="transmembrane region" description="Helical" evidence="2">
    <location>
        <begin position="42"/>
        <end position="71"/>
    </location>
</feature>
<dbReference type="InterPro" id="IPR050300">
    <property type="entry name" value="GDXG_lipolytic_enzyme"/>
</dbReference>
<comment type="caution">
    <text evidence="4">The sequence shown here is derived from an EMBL/GenBank/DDBJ whole genome shotgun (WGS) entry which is preliminary data.</text>
</comment>
<evidence type="ECO:0000313" key="5">
    <source>
        <dbReference type="Proteomes" id="UP000791080"/>
    </source>
</evidence>
<dbReference type="InterPro" id="IPR049492">
    <property type="entry name" value="BD-FAE-like_dom"/>
</dbReference>
<name>A0ABT1JNH3_ACTCY</name>
<evidence type="ECO:0000256" key="2">
    <source>
        <dbReference type="SAM" id="Phobius"/>
    </source>
</evidence>
<keyword evidence="5" id="KW-1185">Reference proteome</keyword>
<dbReference type="Gene3D" id="3.40.50.1820">
    <property type="entry name" value="alpha/beta hydrolase"/>
    <property type="match status" value="1"/>
</dbReference>
<evidence type="ECO:0000256" key="1">
    <source>
        <dbReference type="ARBA" id="ARBA00022801"/>
    </source>
</evidence>
<dbReference type="Pfam" id="PF20434">
    <property type="entry name" value="BD-FAE"/>
    <property type="match status" value="1"/>
</dbReference>
<dbReference type="EMBL" id="AUBJ02000001">
    <property type="protein sequence ID" value="MCP2333814.1"/>
    <property type="molecule type" value="Genomic_DNA"/>
</dbReference>
<accession>A0ABT1JNH3</accession>
<keyword evidence="2" id="KW-0812">Transmembrane</keyword>
<reference evidence="4 5" key="1">
    <citation type="submission" date="2013-07" db="EMBL/GenBank/DDBJ databases">
        <authorList>
            <consortium name="DOE Joint Genome Institute"/>
            <person name="Reeve W."/>
            <person name="Huntemann M."/>
            <person name="Han J."/>
            <person name="Chen A."/>
            <person name="Kyrpides N."/>
            <person name="Mavromatis K."/>
            <person name="Markowitz V."/>
            <person name="Palaniappan K."/>
            <person name="Ivanova N."/>
            <person name="Schaumberg A."/>
            <person name="Pati A."/>
            <person name="Liolios K."/>
            <person name="Nordberg H.P."/>
            <person name="Cantor M.N."/>
            <person name="Hua S.X."/>
            <person name="Woyke T."/>
        </authorList>
    </citation>
    <scope>NUCLEOTIDE SEQUENCE [LARGE SCALE GENOMIC DNA]</scope>
    <source>
        <strain evidence="4 5">DSM 43889</strain>
    </source>
</reference>
<dbReference type="RefSeq" id="WP_035292200.1">
    <property type="nucleotide sequence ID" value="NZ_AUBJ02000001.1"/>
</dbReference>
<dbReference type="Proteomes" id="UP000791080">
    <property type="component" value="Unassembled WGS sequence"/>
</dbReference>
<keyword evidence="1" id="KW-0378">Hydrolase</keyword>
<organism evidence="4 5">
    <name type="scientific">Actinoalloteichus caeruleus DSM 43889</name>
    <dbReference type="NCBI Taxonomy" id="1120930"/>
    <lineage>
        <taxon>Bacteria</taxon>
        <taxon>Bacillati</taxon>
        <taxon>Actinomycetota</taxon>
        <taxon>Actinomycetes</taxon>
        <taxon>Pseudonocardiales</taxon>
        <taxon>Pseudonocardiaceae</taxon>
        <taxon>Actinoalloteichus</taxon>
        <taxon>Actinoalloteichus cyanogriseus</taxon>
    </lineage>
</organism>
<sequence length="398" mass="42449">MSNTASGRSRQAGRWLALTGGAATGLAGAAAAATALLPMPSLEWWAVGLLVLEFSLLVSAAGVLGLVLGLLGGRRASGRGRRWTATAVVAVNLALVVSGALPGLSAWSTARDLGAPLTLGGYLDGLSGEADRGPDATVRYAEVDGEDLMLDVWRPTTEPAPDRPHPVVVNVHGGAEDAPQSPFPRWDVWLTELDHVVFDVDYRFFRDGDWRTPPGDLKCALGWIAANAERYGADPDRITVMGQSAGGYLGLLASYTTTEELGPTCDAPAEPAEVSAVIAWYAPGDATAEISKHPRLGEGVWRQLSEETWRLADEDWVPASPSSYLRPDLPPTLLIQGGRDVLQRAERTRAFADLLEEAGVDHTLVEIPYADHQFDLSWGGFGSQLARHAISEFLTTHG</sequence>
<keyword evidence="2" id="KW-1133">Transmembrane helix</keyword>
<evidence type="ECO:0000313" key="4">
    <source>
        <dbReference type="EMBL" id="MCP2333814.1"/>
    </source>
</evidence>
<keyword evidence="2" id="KW-0472">Membrane</keyword>
<dbReference type="SUPFAM" id="SSF53474">
    <property type="entry name" value="alpha/beta-Hydrolases"/>
    <property type="match status" value="1"/>
</dbReference>
<proteinExistence type="predicted"/>
<reference evidence="4 5" key="2">
    <citation type="submission" date="2022-06" db="EMBL/GenBank/DDBJ databases">
        <title>Genomic Encyclopedia of Type Strains, Phase I: the one thousand microbial genomes (KMG-I) project.</title>
        <authorList>
            <person name="Kyrpides N."/>
        </authorList>
    </citation>
    <scope>NUCLEOTIDE SEQUENCE [LARGE SCALE GENOMIC DNA]</scope>
    <source>
        <strain evidence="4 5">DSM 43889</strain>
    </source>
</reference>
<feature type="transmembrane region" description="Helical" evidence="2">
    <location>
        <begin position="83"/>
        <end position="107"/>
    </location>
</feature>
<protein>
    <submittedName>
        <fullName evidence="4">Acetyl esterase/lipase</fullName>
    </submittedName>
</protein>
<dbReference type="InterPro" id="IPR029058">
    <property type="entry name" value="AB_hydrolase_fold"/>
</dbReference>
<evidence type="ECO:0000259" key="3">
    <source>
        <dbReference type="Pfam" id="PF20434"/>
    </source>
</evidence>